<keyword evidence="1" id="KW-0175">Coiled coil</keyword>
<reference evidence="3 4" key="1">
    <citation type="submission" date="2021-02" db="EMBL/GenBank/DDBJ databases">
        <title>De Novo genome assembly of isolated myxobacteria.</title>
        <authorList>
            <person name="Stevens D.C."/>
        </authorList>
    </citation>
    <scope>NUCLEOTIDE SEQUENCE [LARGE SCALE GENOMIC DNA]</scope>
    <source>
        <strain evidence="3 4">SCHIC003</strain>
    </source>
</reference>
<dbReference type="Proteomes" id="UP000663090">
    <property type="component" value="Chromosome"/>
</dbReference>
<dbReference type="EMBL" id="CP071091">
    <property type="protein sequence ID" value="QSQ12411.1"/>
    <property type="molecule type" value="Genomic_DNA"/>
</dbReference>
<name>A0ABX7N1N6_9BACT</name>
<accession>A0ABX7N1N6</accession>
<sequence>MEATRRNEAALRHRAWLPWGLLAGACVLGATGAWAGSRSMSALAERRTQLEREAAESEARVAELQALREAMARRLKVLEQQHQAARAEATAAAAACAVAPVPLPPAPTGLARPEPRRAGQASAKGKKGPRR</sequence>
<feature type="region of interest" description="Disordered" evidence="2">
    <location>
        <begin position="102"/>
        <end position="131"/>
    </location>
</feature>
<dbReference type="RefSeq" id="WP_206714139.1">
    <property type="nucleotide sequence ID" value="NZ_CP071091.1"/>
</dbReference>
<evidence type="ECO:0000313" key="4">
    <source>
        <dbReference type="Proteomes" id="UP000663090"/>
    </source>
</evidence>
<evidence type="ECO:0008006" key="5">
    <source>
        <dbReference type="Google" id="ProtNLM"/>
    </source>
</evidence>
<evidence type="ECO:0000256" key="1">
    <source>
        <dbReference type="SAM" id="Coils"/>
    </source>
</evidence>
<feature type="coiled-coil region" evidence="1">
    <location>
        <begin position="40"/>
        <end position="95"/>
    </location>
</feature>
<evidence type="ECO:0000313" key="3">
    <source>
        <dbReference type="EMBL" id="QSQ12411.1"/>
    </source>
</evidence>
<gene>
    <name evidence="3" type="ORF">JY572_29190</name>
</gene>
<protein>
    <recommendedName>
        <fullName evidence="5">Lipoprotein</fullName>
    </recommendedName>
</protein>
<evidence type="ECO:0000256" key="2">
    <source>
        <dbReference type="SAM" id="MobiDB-lite"/>
    </source>
</evidence>
<proteinExistence type="predicted"/>
<keyword evidence="4" id="KW-1185">Reference proteome</keyword>
<dbReference type="PROSITE" id="PS51257">
    <property type="entry name" value="PROKAR_LIPOPROTEIN"/>
    <property type="match status" value="1"/>
</dbReference>
<organism evidence="3 4">
    <name type="scientific">Myxococcus landrumensis</name>
    <dbReference type="NCBI Taxonomy" id="2813577"/>
    <lineage>
        <taxon>Bacteria</taxon>
        <taxon>Pseudomonadati</taxon>
        <taxon>Myxococcota</taxon>
        <taxon>Myxococcia</taxon>
        <taxon>Myxococcales</taxon>
        <taxon>Cystobacterineae</taxon>
        <taxon>Myxococcaceae</taxon>
        <taxon>Myxococcus</taxon>
    </lineage>
</organism>